<organism evidence="1 2">
    <name type="scientific">Ditylenchus dipsaci</name>
    <dbReference type="NCBI Taxonomy" id="166011"/>
    <lineage>
        <taxon>Eukaryota</taxon>
        <taxon>Metazoa</taxon>
        <taxon>Ecdysozoa</taxon>
        <taxon>Nematoda</taxon>
        <taxon>Chromadorea</taxon>
        <taxon>Rhabditida</taxon>
        <taxon>Tylenchina</taxon>
        <taxon>Tylenchomorpha</taxon>
        <taxon>Sphaerularioidea</taxon>
        <taxon>Anguinidae</taxon>
        <taxon>Anguininae</taxon>
        <taxon>Ditylenchus</taxon>
    </lineage>
</organism>
<evidence type="ECO:0000313" key="2">
    <source>
        <dbReference type="WBParaSite" id="jg24926"/>
    </source>
</evidence>
<dbReference type="AlphaFoldDB" id="A0A915DYW3"/>
<accession>A0A915DYW3</accession>
<keyword evidence="1" id="KW-1185">Reference proteome</keyword>
<dbReference type="WBParaSite" id="jg24926">
    <property type="protein sequence ID" value="jg24926"/>
    <property type="gene ID" value="jg24926"/>
</dbReference>
<protein>
    <submittedName>
        <fullName evidence="2">Uncharacterized protein</fullName>
    </submittedName>
</protein>
<name>A0A915DYW3_9BILA</name>
<reference evidence="2" key="1">
    <citation type="submission" date="2022-11" db="UniProtKB">
        <authorList>
            <consortium name="WormBaseParasite"/>
        </authorList>
    </citation>
    <scope>IDENTIFICATION</scope>
</reference>
<proteinExistence type="predicted"/>
<sequence>MFAPFHVIPSSMVAPKNVASNVTHLCRMLGINNEHNLESADSLAEYNCENELKTMLIKAIENGSASQTRFLGSIYAMRIAGKGKQISLQNFLDQSTNSTGDEKSKQMHAILSQIFQEYNS</sequence>
<dbReference type="Proteomes" id="UP000887574">
    <property type="component" value="Unplaced"/>
</dbReference>
<evidence type="ECO:0000313" key="1">
    <source>
        <dbReference type="Proteomes" id="UP000887574"/>
    </source>
</evidence>